<reference evidence="5" key="1">
    <citation type="submission" date="2023-03" db="EMBL/GenBank/DDBJ databases">
        <authorList>
            <person name="Steffen K."/>
            <person name="Cardenas P."/>
        </authorList>
    </citation>
    <scope>NUCLEOTIDE SEQUENCE</scope>
</reference>
<dbReference type="InterPro" id="IPR035647">
    <property type="entry name" value="EFG_III/V"/>
</dbReference>
<dbReference type="Proteomes" id="UP001174909">
    <property type="component" value="Unassembled WGS sequence"/>
</dbReference>
<dbReference type="Pfam" id="PF00679">
    <property type="entry name" value="EFG_C"/>
    <property type="match status" value="1"/>
</dbReference>
<dbReference type="EMBL" id="CASHTH010000569">
    <property type="protein sequence ID" value="CAI8004701.1"/>
    <property type="molecule type" value="Genomic_DNA"/>
</dbReference>
<dbReference type="PANTHER" id="PTHR43261:SF6">
    <property type="entry name" value="ELONGATION FACTOR G-LIKE PROTEIN"/>
    <property type="match status" value="1"/>
</dbReference>
<dbReference type="SMART" id="SM00838">
    <property type="entry name" value="EFG_C"/>
    <property type="match status" value="1"/>
</dbReference>
<evidence type="ECO:0000256" key="3">
    <source>
        <dbReference type="ARBA" id="ARBA00023134"/>
    </source>
</evidence>
<evidence type="ECO:0000256" key="2">
    <source>
        <dbReference type="ARBA" id="ARBA00022917"/>
    </source>
</evidence>
<dbReference type="GO" id="GO:0003746">
    <property type="term" value="F:translation elongation factor activity"/>
    <property type="evidence" value="ECO:0007669"/>
    <property type="project" value="UniProtKB-KW"/>
</dbReference>
<name>A0AA35R693_GEOBA</name>
<dbReference type="PANTHER" id="PTHR43261">
    <property type="entry name" value="TRANSLATION ELONGATION FACTOR G-RELATED"/>
    <property type="match status" value="1"/>
</dbReference>
<evidence type="ECO:0000259" key="4">
    <source>
        <dbReference type="SMART" id="SM00838"/>
    </source>
</evidence>
<evidence type="ECO:0000313" key="6">
    <source>
        <dbReference type="Proteomes" id="UP001174909"/>
    </source>
</evidence>
<evidence type="ECO:0000256" key="1">
    <source>
        <dbReference type="ARBA" id="ARBA00022741"/>
    </source>
</evidence>
<dbReference type="Gene3D" id="3.30.70.240">
    <property type="match status" value="1"/>
</dbReference>
<protein>
    <submittedName>
        <fullName evidence="5">Elongation factor G</fullName>
    </submittedName>
</protein>
<accession>A0AA35R693</accession>
<dbReference type="GO" id="GO:0032790">
    <property type="term" value="P:ribosome disassembly"/>
    <property type="evidence" value="ECO:0007669"/>
    <property type="project" value="TreeGrafter"/>
</dbReference>
<organism evidence="5 6">
    <name type="scientific">Geodia barretti</name>
    <name type="common">Barrett's horny sponge</name>
    <dbReference type="NCBI Taxonomy" id="519541"/>
    <lineage>
        <taxon>Eukaryota</taxon>
        <taxon>Metazoa</taxon>
        <taxon>Porifera</taxon>
        <taxon>Demospongiae</taxon>
        <taxon>Heteroscleromorpha</taxon>
        <taxon>Tetractinellida</taxon>
        <taxon>Astrophorina</taxon>
        <taxon>Geodiidae</taxon>
        <taxon>Geodia</taxon>
    </lineage>
</organism>
<dbReference type="CDD" id="cd03713">
    <property type="entry name" value="EFG_mtEFG_C"/>
    <property type="match status" value="1"/>
</dbReference>
<dbReference type="GO" id="GO:0005525">
    <property type="term" value="F:GTP binding"/>
    <property type="evidence" value="ECO:0007669"/>
    <property type="project" value="UniProtKB-KW"/>
</dbReference>
<keyword evidence="2" id="KW-0648">Protein biosynthesis</keyword>
<feature type="domain" description="Elongation factor EFG" evidence="4">
    <location>
        <begin position="1"/>
        <end position="54"/>
    </location>
</feature>
<sequence>MTPGDKYTVVEAEVPLSEVQRYAQDMRSLTQGRGSYQLEFDHYDPVPPNMEQRVIEEAKRVREEDRA</sequence>
<dbReference type="InterPro" id="IPR000640">
    <property type="entry name" value="EFG_V-like"/>
</dbReference>
<keyword evidence="5" id="KW-0251">Elongation factor</keyword>
<dbReference type="InterPro" id="IPR035649">
    <property type="entry name" value="EFG_V"/>
</dbReference>
<keyword evidence="6" id="KW-1185">Reference proteome</keyword>
<keyword evidence="3" id="KW-0342">GTP-binding</keyword>
<dbReference type="AlphaFoldDB" id="A0AA35R693"/>
<gene>
    <name evidence="5" type="ORF">GBAR_LOCUS3983</name>
</gene>
<proteinExistence type="predicted"/>
<dbReference type="SUPFAM" id="SSF54980">
    <property type="entry name" value="EF-G C-terminal domain-like"/>
    <property type="match status" value="1"/>
</dbReference>
<comment type="caution">
    <text evidence="5">The sequence shown here is derived from an EMBL/GenBank/DDBJ whole genome shotgun (WGS) entry which is preliminary data.</text>
</comment>
<evidence type="ECO:0000313" key="5">
    <source>
        <dbReference type="EMBL" id="CAI8004701.1"/>
    </source>
</evidence>
<keyword evidence="1" id="KW-0547">Nucleotide-binding</keyword>